<dbReference type="OrthoDB" id="3393679at2"/>
<dbReference type="EMBL" id="LT607412">
    <property type="protein sequence ID" value="SCF15184.1"/>
    <property type="molecule type" value="Genomic_DNA"/>
</dbReference>
<organism evidence="3 4">
    <name type="scientific">Micromonospora coriariae</name>
    <dbReference type="NCBI Taxonomy" id="285665"/>
    <lineage>
        <taxon>Bacteria</taxon>
        <taxon>Bacillati</taxon>
        <taxon>Actinomycetota</taxon>
        <taxon>Actinomycetes</taxon>
        <taxon>Micromonosporales</taxon>
        <taxon>Micromonosporaceae</taxon>
        <taxon>Micromonospora</taxon>
    </lineage>
</organism>
<feature type="chain" id="PRO_5038507929" description="AMIN-like domain-containing protein" evidence="1">
    <location>
        <begin position="22"/>
        <end position="192"/>
    </location>
</feature>
<name>A0A1C4Y389_9ACTN</name>
<dbReference type="InterPro" id="IPR056303">
    <property type="entry name" value="AMIN-like"/>
</dbReference>
<dbReference type="Pfam" id="PF24837">
    <property type="entry name" value="AMIN-like"/>
    <property type="match status" value="1"/>
</dbReference>
<proteinExistence type="predicted"/>
<sequence length="192" mass="20156">MRIRSALTALAVVLVGLVAGAGNGAAAGTTTATTMAPYCGITWGSAEKSAGALSTAPLVDVRTGRHDCYDRVVFEFAGSVNGYAIAYGETWTEGEGLALSPYTAGGALLRVSLRAPAYDDSRLGTVPYRVGEHAANLLRYPTLRDVVFGGSFEGYTTFAVGVRARLPFRTFVLAGPGGHSRIVLDVAHQWQQ</sequence>
<feature type="domain" description="AMIN-like" evidence="2">
    <location>
        <begin position="57"/>
        <end position="188"/>
    </location>
</feature>
<accession>A0A1C4Y389</accession>
<dbReference type="AlphaFoldDB" id="A0A1C4Y389"/>
<keyword evidence="1" id="KW-0732">Signal</keyword>
<protein>
    <recommendedName>
        <fullName evidence="2">AMIN-like domain-containing protein</fullName>
    </recommendedName>
</protein>
<evidence type="ECO:0000313" key="3">
    <source>
        <dbReference type="EMBL" id="SCF15184.1"/>
    </source>
</evidence>
<dbReference type="Proteomes" id="UP000198243">
    <property type="component" value="Chromosome I"/>
</dbReference>
<evidence type="ECO:0000256" key="1">
    <source>
        <dbReference type="SAM" id="SignalP"/>
    </source>
</evidence>
<feature type="signal peptide" evidence="1">
    <location>
        <begin position="1"/>
        <end position="21"/>
    </location>
</feature>
<evidence type="ECO:0000259" key="2">
    <source>
        <dbReference type="Pfam" id="PF24837"/>
    </source>
</evidence>
<dbReference type="RefSeq" id="WP_089021298.1">
    <property type="nucleotide sequence ID" value="NZ_LT607412.1"/>
</dbReference>
<reference evidence="4" key="1">
    <citation type="submission" date="2016-06" db="EMBL/GenBank/DDBJ databases">
        <authorList>
            <person name="Varghese N."/>
            <person name="Submissions Spin"/>
        </authorList>
    </citation>
    <scope>NUCLEOTIDE SEQUENCE [LARGE SCALE GENOMIC DNA]</scope>
    <source>
        <strain evidence="4">DSM 44875</strain>
    </source>
</reference>
<evidence type="ECO:0000313" key="4">
    <source>
        <dbReference type="Proteomes" id="UP000198243"/>
    </source>
</evidence>
<keyword evidence="4" id="KW-1185">Reference proteome</keyword>
<gene>
    <name evidence="3" type="ORF">GA0070607_6186</name>
</gene>